<dbReference type="EMBL" id="CR382138">
    <property type="protein sequence ID" value="CAG88681.2"/>
    <property type="molecule type" value="Genomic_DNA"/>
</dbReference>
<dbReference type="GeneID" id="2903862"/>
<dbReference type="InterPro" id="IPR021031">
    <property type="entry name" value="Hyphal-reg_cell_wall_N"/>
</dbReference>
<evidence type="ECO:0000256" key="2">
    <source>
        <dbReference type="ARBA" id="ARBA00022512"/>
    </source>
</evidence>
<dbReference type="AlphaFoldDB" id="Q6BN41"/>
<keyword evidence="8" id="KW-1185">Reference proteome</keyword>
<keyword evidence="3" id="KW-0964">Secreted</keyword>
<evidence type="ECO:0000313" key="7">
    <source>
        <dbReference type="EMBL" id="CAG88681.2"/>
    </source>
</evidence>
<evidence type="ECO:0000313" key="8">
    <source>
        <dbReference type="Proteomes" id="UP000000599"/>
    </source>
</evidence>
<dbReference type="InParanoid" id="Q6BN41"/>
<organism evidence="7 8">
    <name type="scientific">Debaryomyces hansenii (strain ATCC 36239 / CBS 767 / BCRC 21394 / JCM 1990 / NBRC 0083 / IGC 2968)</name>
    <name type="common">Yeast</name>
    <name type="synonym">Torulaspora hansenii</name>
    <dbReference type="NCBI Taxonomy" id="284592"/>
    <lineage>
        <taxon>Eukaryota</taxon>
        <taxon>Fungi</taxon>
        <taxon>Dikarya</taxon>
        <taxon>Ascomycota</taxon>
        <taxon>Saccharomycotina</taxon>
        <taxon>Pichiomycetes</taxon>
        <taxon>Debaryomycetaceae</taxon>
        <taxon>Debaryomyces</taxon>
    </lineage>
</organism>
<evidence type="ECO:0000256" key="5">
    <source>
        <dbReference type="ARBA" id="ARBA00023180"/>
    </source>
</evidence>
<evidence type="ECO:0000259" key="6">
    <source>
        <dbReference type="Pfam" id="PF11765"/>
    </source>
</evidence>
<dbReference type="GO" id="GO:0009277">
    <property type="term" value="C:fungal-type cell wall"/>
    <property type="evidence" value="ECO:0007669"/>
    <property type="project" value="UniProtKB-ARBA"/>
</dbReference>
<comment type="subcellular location">
    <subcellularLocation>
        <location evidence="1">Secreted</location>
        <location evidence="1">Cell wall</location>
    </subcellularLocation>
</comment>
<evidence type="ECO:0000256" key="3">
    <source>
        <dbReference type="ARBA" id="ARBA00022525"/>
    </source>
</evidence>
<keyword evidence="5" id="KW-0325">Glycoprotein</keyword>
<dbReference type="KEGG" id="dha:DEHA2F00418g"/>
<proteinExistence type="predicted"/>
<dbReference type="Pfam" id="PF11765">
    <property type="entry name" value="Hyphal_reg_CWP"/>
    <property type="match status" value="1"/>
</dbReference>
<keyword evidence="2" id="KW-0134">Cell wall</keyword>
<dbReference type="HOGENOM" id="CLU_2061416_0_0_1"/>
<feature type="domain" description="Hyphally-regulated cell wall protein N-terminal" evidence="6">
    <location>
        <begin position="11"/>
        <end position="111"/>
    </location>
</feature>
<dbReference type="RefSeq" id="XP_460379.2">
    <property type="nucleotide sequence ID" value="XM_460379.1"/>
</dbReference>
<accession>Q6BN41</accession>
<reference evidence="7 8" key="1">
    <citation type="journal article" date="2004" name="Nature">
        <title>Genome evolution in yeasts.</title>
        <authorList>
            <consortium name="Genolevures"/>
            <person name="Dujon B."/>
            <person name="Sherman D."/>
            <person name="Fischer G."/>
            <person name="Durrens P."/>
            <person name="Casaregola S."/>
            <person name="Lafontaine I."/>
            <person name="de Montigny J."/>
            <person name="Marck C."/>
            <person name="Neuveglise C."/>
            <person name="Talla E."/>
            <person name="Goffard N."/>
            <person name="Frangeul L."/>
            <person name="Aigle M."/>
            <person name="Anthouard V."/>
            <person name="Babour A."/>
            <person name="Barbe V."/>
            <person name="Barnay S."/>
            <person name="Blanchin S."/>
            <person name="Beckerich J.M."/>
            <person name="Beyne E."/>
            <person name="Bleykasten C."/>
            <person name="Boisrame A."/>
            <person name="Boyer J."/>
            <person name="Cattolico L."/>
            <person name="Confanioleri F."/>
            <person name="de Daruvar A."/>
            <person name="Despons L."/>
            <person name="Fabre E."/>
            <person name="Fairhead C."/>
            <person name="Ferry-Dumazet H."/>
            <person name="Groppi A."/>
            <person name="Hantraye F."/>
            <person name="Hennequin C."/>
            <person name="Jauniaux N."/>
            <person name="Joyet P."/>
            <person name="Kachouri R."/>
            <person name="Kerrest A."/>
            <person name="Koszul R."/>
            <person name="Lemaire M."/>
            <person name="Lesur I."/>
            <person name="Ma L."/>
            <person name="Muller H."/>
            <person name="Nicaud J.M."/>
            <person name="Nikolski M."/>
            <person name="Oztas S."/>
            <person name="Ozier-Kalogeropoulos O."/>
            <person name="Pellenz S."/>
            <person name="Potier S."/>
            <person name="Richard G.F."/>
            <person name="Straub M.L."/>
            <person name="Suleau A."/>
            <person name="Swennene D."/>
            <person name="Tekaia F."/>
            <person name="Wesolowski-Louvel M."/>
            <person name="Westhof E."/>
            <person name="Wirth B."/>
            <person name="Zeniou-Meyer M."/>
            <person name="Zivanovic I."/>
            <person name="Bolotin-Fukuhara M."/>
            <person name="Thierry A."/>
            <person name="Bouchier C."/>
            <person name="Caudron B."/>
            <person name="Scarpelli C."/>
            <person name="Gaillardin C."/>
            <person name="Weissenbach J."/>
            <person name="Wincker P."/>
            <person name="Souciet J.L."/>
        </authorList>
    </citation>
    <scope>NUCLEOTIDE SEQUENCE [LARGE SCALE GENOMIC DNA]</scope>
    <source>
        <strain evidence="8">ATCC 36239 / CBS 767 / BCRC 21394 / JCM 1990 / NBRC 0083 / IGC 2968</strain>
    </source>
</reference>
<protein>
    <submittedName>
        <fullName evidence="7">DEHA2F00418p</fullName>
    </submittedName>
</protein>
<evidence type="ECO:0000256" key="4">
    <source>
        <dbReference type="ARBA" id="ARBA00022729"/>
    </source>
</evidence>
<keyword evidence="4" id="KW-0732">Signal</keyword>
<dbReference type="Proteomes" id="UP000000599">
    <property type="component" value="Chromosome F"/>
</dbReference>
<evidence type="ECO:0000256" key="1">
    <source>
        <dbReference type="ARBA" id="ARBA00004191"/>
    </source>
</evidence>
<name>Q6BN41_DEBHA</name>
<gene>
    <name evidence="7" type="ordered locus">DEHA2F00418g</name>
</gene>
<sequence length="119" mass="12621">MWFGSAENLLLPSVTDLQNDGLIYFEQENVVASIVALASVIGSGRLLSPENNGQISGRSFLCSKLFNDGSGCINVEVSVTAQLLPDVSDAEFSIGSDQTIYLSSVTSRLSFLTGGLLEN</sequence>
<dbReference type="VEuPathDB" id="FungiDB:DEHA2F00418g"/>